<proteinExistence type="predicted"/>
<sequence length="502" mass="56946">MKKILSLFILVLVLISFTGCNDVDLSTTSRVIPPKVAIPVHGIWKVESYAFSAMSKMGEEGAKAWIGKKAYFNEQKIVLPDDNCEKPEFKIKSVDTNTYLYNNYKSSMKSMNINQSEMKIITITSNKNYFRDIIKIDDSRIIIIKDGVFFFLSKQSNENKISVDDIGNGKKLSYRKLEPYTKGNQSGLLLGLKYYKNVDYKLPYVNENKTILEPVYRTLWISYDGSVEPISELPFLFVPRRTGFWKLQVSREITNNYGVDSLLAAPVGKEIKKTSIKVKNTDFYDFKSINFVGNDYVCYERDIESDKQSNASHLLEVVPLDTIYTGSEVPIVASKVLGEKGIEGLNSGAKSYLRTILKKDKEIVTDTPLPTNFGIFRKNGKWLLRGRLNFSEPTVKNEYADFNVPIEAPENLVNYDSLFPSWEVIKQKVPSALDAYTSPNKDIVVVLTNSKLAVYAIKDNILGAVPLKELQLKNSEVSVMAQWATDDYVKIWSEDVKKVQGK</sequence>
<organism evidence="2 3">
    <name type="scientific">Clostridium tagluense</name>
    <dbReference type="NCBI Taxonomy" id="360422"/>
    <lineage>
        <taxon>Bacteria</taxon>
        <taxon>Bacillati</taxon>
        <taxon>Bacillota</taxon>
        <taxon>Clostridia</taxon>
        <taxon>Eubacteriales</taxon>
        <taxon>Clostridiaceae</taxon>
        <taxon>Clostridium</taxon>
    </lineage>
</organism>
<feature type="chain" id="PRO_5038816248" evidence="1">
    <location>
        <begin position="23"/>
        <end position="502"/>
    </location>
</feature>
<reference evidence="2 3" key="1">
    <citation type="submission" date="2018-11" db="EMBL/GenBank/DDBJ databases">
        <title>Genome sequencing and assembly of Clostridium tagluense strain A121.</title>
        <authorList>
            <person name="Murakami T."/>
            <person name="Segawa T."/>
            <person name="Shcherbakova V.A."/>
            <person name="Mori H."/>
            <person name="Yoshimura Y."/>
        </authorList>
    </citation>
    <scope>NUCLEOTIDE SEQUENCE [LARGE SCALE GENOMIC DNA]</scope>
    <source>
        <strain evidence="2 3">A121</strain>
    </source>
</reference>
<gene>
    <name evidence="2" type="ORF">Ctaglu_24120</name>
</gene>
<evidence type="ECO:0000313" key="2">
    <source>
        <dbReference type="EMBL" id="GCD10789.1"/>
    </source>
</evidence>
<keyword evidence="2" id="KW-0449">Lipoprotein</keyword>
<keyword evidence="3" id="KW-1185">Reference proteome</keyword>
<protein>
    <submittedName>
        <fullName evidence="2">Lipoprotein</fullName>
    </submittedName>
</protein>
<dbReference type="OrthoDB" id="2677224at2"/>
<evidence type="ECO:0000313" key="3">
    <source>
        <dbReference type="Proteomes" id="UP000287872"/>
    </source>
</evidence>
<evidence type="ECO:0000256" key="1">
    <source>
        <dbReference type="SAM" id="SignalP"/>
    </source>
</evidence>
<accession>A0A401UMM6</accession>
<name>A0A401UMM6_9CLOT</name>
<dbReference type="Proteomes" id="UP000287872">
    <property type="component" value="Unassembled WGS sequence"/>
</dbReference>
<dbReference type="EMBL" id="BHYK01000012">
    <property type="protein sequence ID" value="GCD10789.1"/>
    <property type="molecule type" value="Genomic_DNA"/>
</dbReference>
<dbReference type="PROSITE" id="PS51257">
    <property type="entry name" value="PROKAR_LIPOPROTEIN"/>
    <property type="match status" value="1"/>
</dbReference>
<comment type="caution">
    <text evidence="2">The sequence shown here is derived from an EMBL/GenBank/DDBJ whole genome shotgun (WGS) entry which is preliminary data.</text>
</comment>
<dbReference type="RefSeq" id="WP_125002011.1">
    <property type="nucleotide sequence ID" value="NZ_BHYK01000012.1"/>
</dbReference>
<feature type="signal peptide" evidence="1">
    <location>
        <begin position="1"/>
        <end position="22"/>
    </location>
</feature>
<dbReference type="AlphaFoldDB" id="A0A401UMM6"/>
<keyword evidence="1" id="KW-0732">Signal</keyword>